<evidence type="ECO:0000259" key="8">
    <source>
        <dbReference type="Pfam" id="PF00171"/>
    </source>
</evidence>
<dbReference type="FunFam" id="3.40.309.10:FF:000006">
    <property type="entry name" value="Gamma-glutamyl phosphate reductase"/>
    <property type="match status" value="1"/>
</dbReference>
<organism evidence="9">
    <name type="scientific">marine sediment metagenome</name>
    <dbReference type="NCBI Taxonomy" id="412755"/>
    <lineage>
        <taxon>unclassified sequences</taxon>
        <taxon>metagenomes</taxon>
        <taxon>ecological metagenomes</taxon>
    </lineage>
</organism>
<dbReference type="Pfam" id="PF00171">
    <property type="entry name" value="Aldedh"/>
    <property type="match status" value="1"/>
</dbReference>
<dbReference type="InterPro" id="IPR016163">
    <property type="entry name" value="Ald_DH_C"/>
</dbReference>
<evidence type="ECO:0000256" key="1">
    <source>
        <dbReference type="ARBA" id="ARBA00004985"/>
    </source>
</evidence>
<evidence type="ECO:0000256" key="7">
    <source>
        <dbReference type="ARBA" id="ARBA00049024"/>
    </source>
</evidence>
<dbReference type="GO" id="GO:0004350">
    <property type="term" value="F:glutamate-5-semialdehyde dehydrogenase activity"/>
    <property type="evidence" value="ECO:0007669"/>
    <property type="project" value="UniProtKB-EC"/>
</dbReference>
<accession>A0A0F9FEI2</accession>
<dbReference type="InterPro" id="IPR000965">
    <property type="entry name" value="GPR_dom"/>
</dbReference>
<comment type="catalytic activity">
    <reaction evidence="7">
        <text>L-glutamate 5-semialdehyde + phosphate + NADP(+) = L-glutamyl 5-phosphate + NADPH + H(+)</text>
        <dbReference type="Rhea" id="RHEA:19541"/>
        <dbReference type="ChEBI" id="CHEBI:15378"/>
        <dbReference type="ChEBI" id="CHEBI:43474"/>
        <dbReference type="ChEBI" id="CHEBI:57783"/>
        <dbReference type="ChEBI" id="CHEBI:58066"/>
        <dbReference type="ChEBI" id="CHEBI:58274"/>
        <dbReference type="ChEBI" id="CHEBI:58349"/>
        <dbReference type="EC" id="1.2.1.41"/>
    </reaction>
</comment>
<dbReference type="PANTHER" id="PTHR11063:SF8">
    <property type="entry name" value="DELTA-1-PYRROLINE-5-CARBOXYLATE SYNTHASE"/>
    <property type="match status" value="1"/>
</dbReference>
<dbReference type="GO" id="GO:0050661">
    <property type="term" value="F:NADP binding"/>
    <property type="evidence" value="ECO:0007669"/>
    <property type="project" value="InterPro"/>
</dbReference>
<dbReference type="PIRSF" id="PIRSF000151">
    <property type="entry name" value="GPR"/>
    <property type="match status" value="1"/>
</dbReference>
<keyword evidence="4" id="KW-0641">Proline biosynthesis</keyword>
<reference evidence="9" key="1">
    <citation type="journal article" date="2015" name="Nature">
        <title>Complex archaea that bridge the gap between prokaryotes and eukaryotes.</title>
        <authorList>
            <person name="Spang A."/>
            <person name="Saw J.H."/>
            <person name="Jorgensen S.L."/>
            <person name="Zaremba-Niedzwiedzka K."/>
            <person name="Martijn J."/>
            <person name="Lind A.E."/>
            <person name="van Eijk R."/>
            <person name="Schleper C."/>
            <person name="Guy L."/>
            <person name="Ettema T.J."/>
        </authorList>
    </citation>
    <scope>NUCLEOTIDE SEQUENCE</scope>
</reference>
<dbReference type="NCBIfam" id="NF001221">
    <property type="entry name" value="PRK00197.1"/>
    <property type="match status" value="1"/>
</dbReference>
<evidence type="ECO:0000256" key="4">
    <source>
        <dbReference type="ARBA" id="ARBA00022650"/>
    </source>
</evidence>
<comment type="pathway">
    <text evidence="1">Amino-acid biosynthesis; L-proline biosynthesis; L-glutamate 5-semialdehyde from L-glutamate: step 2/2.</text>
</comment>
<dbReference type="InterPro" id="IPR012134">
    <property type="entry name" value="Glu-5-SA_DH"/>
</dbReference>
<feature type="domain" description="Aldehyde dehydrogenase" evidence="8">
    <location>
        <begin position="4"/>
        <end position="298"/>
    </location>
</feature>
<dbReference type="Gene3D" id="3.40.309.10">
    <property type="entry name" value="Aldehyde Dehydrogenase, Chain A, domain 2"/>
    <property type="match status" value="1"/>
</dbReference>
<dbReference type="InterPro" id="IPR016162">
    <property type="entry name" value="Ald_DH_N"/>
</dbReference>
<keyword evidence="6" id="KW-0560">Oxidoreductase</keyword>
<comment type="caution">
    <text evidence="9">The sequence shown here is derived from an EMBL/GenBank/DDBJ whole genome shotgun (WGS) entry which is preliminary data.</text>
</comment>
<keyword evidence="5" id="KW-0521">NADP</keyword>
<evidence type="ECO:0000256" key="3">
    <source>
        <dbReference type="ARBA" id="ARBA00022605"/>
    </source>
</evidence>
<dbReference type="NCBIfam" id="TIGR00407">
    <property type="entry name" value="proA"/>
    <property type="match status" value="1"/>
</dbReference>
<dbReference type="PROSITE" id="PS01223">
    <property type="entry name" value="PROA"/>
    <property type="match status" value="1"/>
</dbReference>
<dbReference type="Gene3D" id="3.40.605.10">
    <property type="entry name" value="Aldehyde Dehydrogenase, Chain A, domain 1"/>
    <property type="match status" value="1"/>
</dbReference>
<name>A0A0F9FEI2_9ZZZZ</name>
<protein>
    <recommendedName>
        <fullName evidence="2">glutamate-5-semialdehyde dehydrogenase</fullName>
        <ecNumber evidence="2">1.2.1.41</ecNumber>
    </recommendedName>
</protein>
<dbReference type="InterPro" id="IPR020593">
    <property type="entry name" value="G-glutamylP_reductase_CS"/>
</dbReference>
<dbReference type="EMBL" id="LAZR01021606">
    <property type="protein sequence ID" value="KKL84779.1"/>
    <property type="molecule type" value="Genomic_DNA"/>
</dbReference>
<proteinExistence type="inferred from homology"/>
<dbReference type="GO" id="GO:0055129">
    <property type="term" value="P:L-proline biosynthetic process"/>
    <property type="evidence" value="ECO:0007669"/>
    <property type="project" value="UniProtKB-UniPathway"/>
</dbReference>
<dbReference type="CDD" id="cd07079">
    <property type="entry name" value="ALDH_F18-19_ProA-GPR"/>
    <property type="match status" value="1"/>
</dbReference>
<dbReference type="EC" id="1.2.1.41" evidence="2"/>
<dbReference type="UniPathway" id="UPA00098">
    <property type="reaction ID" value="UER00360"/>
</dbReference>
<evidence type="ECO:0000256" key="2">
    <source>
        <dbReference type="ARBA" id="ARBA00013002"/>
    </source>
</evidence>
<dbReference type="HAMAP" id="MF_00412">
    <property type="entry name" value="ProA"/>
    <property type="match status" value="1"/>
</dbReference>
<evidence type="ECO:0000313" key="9">
    <source>
        <dbReference type="EMBL" id="KKL84779.1"/>
    </source>
</evidence>
<sequence length="418" mass="46369">MNIREDILKIARQAKMASQELANLSSSTKNKVLLRMAESIEKNRERIIEENKKDVNLANKKELSKALIDRLTLDEKRIRQMSKSLEEIVNIEDPIGKIENIRKRPNGLQIGKMVVPLGVIGIIYEARPNVTIDAAALCLKAGNATILRGGSEAIYSNIILADLLKKAGQGAGLPSGSIQLIKTTDRRAVTEMLKLNAYIDVIIPRGGEELIRVVMENSTIPVIKHYKGICHIYVDEEADLKMAEEISFNAKVQRPGVCNAMETLLINEKIAAQFLPGMIKRLQEAAVEIRGDEKTCQITRGIKKASEEDWQTEYLDLILSIKVVEGIEEAINHINNYGSHHSDAIITNNYAKSRQFLQKIDSAAVYVNASTRFTDGAEFGLGAEIGISTQKLHARGPMGANELTSTKFIIWGDGQIRK</sequence>
<dbReference type="InterPro" id="IPR016161">
    <property type="entry name" value="Ald_DH/histidinol_DH"/>
</dbReference>
<dbReference type="PANTHER" id="PTHR11063">
    <property type="entry name" value="GLUTAMATE SEMIALDEHYDE DEHYDROGENASE"/>
    <property type="match status" value="1"/>
</dbReference>
<dbReference type="InterPro" id="IPR015590">
    <property type="entry name" value="Aldehyde_DH_dom"/>
</dbReference>
<evidence type="ECO:0000256" key="6">
    <source>
        <dbReference type="ARBA" id="ARBA00023002"/>
    </source>
</evidence>
<keyword evidence="3" id="KW-0028">Amino-acid biosynthesis</keyword>
<dbReference type="AlphaFoldDB" id="A0A0F9FEI2"/>
<evidence type="ECO:0000256" key="5">
    <source>
        <dbReference type="ARBA" id="ARBA00022857"/>
    </source>
</evidence>
<dbReference type="SUPFAM" id="SSF53720">
    <property type="entry name" value="ALDH-like"/>
    <property type="match status" value="1"/>
</dbReference>
<gene>
    <name evidence="9" type="ORF">LCGC14_1961330</name>
</gene>